<dbReference type="Proteomes" id="UP000186313">
    <property type="component" value="Unassembled WGS sequence"/>
</dbReference>
<reference evidence="2 3" key="1">
    <citation type="submission" date="2016-09" db="EMBL/GenBank/DDBJ databases">
        <title>Genomic Taxonomy of the Vibrionaceae.</title>
        <authorList>
            <person name="Gonzalez-Castillo A."/>
            <person name="Gomez-Gil B."/>
            <person name="Enciso-Ibarra K."/>
        </authorList>
    </citation>
    <scope>NUCLEOTIDE SEQUENCE [LARGE SCALE GENOMIC DNA]</scope>
    <source>
        <strain evidence="2 3">CAIM 703</strain>
    </source>
</reference>
<accession>A0A1Q9HQE8</accession>
<proteinExistence type="predicted"/>
<protein>
    <recommendedName>
        <fullName evidence="4">Porin</fullName>
    </recommendedName>
</protein>
<evidence type="ECO:0008006" key="4">
    <source>
        <dbReference type="Google" id="ProtNLM"/>
    </source>
</evidence>
<evidence type="ECO:0000313" key="2">
    <source>
        <dbReference type="EMBL" id="OLQ93062.1"/>
    </source>
</evidence>
<dbReference type="AlphaFoldDB" id="A0A1Q9HQE8"/>
<gene>
    <name evidence="2" type="ORF">BIY22_00800</name>
</gene>
<dbReference type="STRING" id="1381081.BIY22_00800"/>
<comment type="caution">
    <text evidence="2">The sequence shown here is derived from an EMBL/GenBank/DDBJ whole genome shotgun (WGS) entry which is preliminary data.</text>
</comment>
<dbReference type="OrthoDB" id="5291732at2"/>
<feature type="signal peptide" evidence="1">
    <location>
        <begin position="1"/>
        <end position="22"/>
    </location>
</feature>
<keyword evidence="1" id="KW-0732">Signal</keyword>
<feature type="chain" id="PRO_5012299787" description="Porin" evidence="1">
    <location>
        <begin position="23"/>
        <end position="262"/>
    </location>
</feature>
<name>A0A1Q9HQE8_9VIBR</name>
<evidence type="ECO:0000256" key="1">
    <source>
        <dbReference type="SAM" id="SignalP"/>
    </source>
</evidence>
<sequence>MFQTERLPLTLCMLMAAPLAYAERHNNLGTEAVQDMSDPLAVYTQVGLGYTDKGLNLKLGQTFDTGSDSTMGMNVLELKGAFGDALGVRDYADDSIDSLRLRRFGVDLTNGRGSQMDFNYNFNTEAGSLSYSLIQALPAFGALQLYPLAGVGAAFANNALNDSGDTLSGYTVPGTFAVVGTYGKLELTDNIWLNYNPMFMKTLSGSDNYKNHAFADGDNILNHEFAASYQINPKFNIRYFAQWNEQLSYKDGTHIIEFNYQL</sequence>
<evidence type="ECO:0000313" key="3">
    <source>
        <dbReference type="Proteomes" id="UP000186313"/>
    </source>
</evidence>
<dbReference type="EMBL" id="MJMJ01000001">
    <property type="protein sequence ID" value="OLQ93062.1"/>
    <property type="molecule type" value="Genomic_DNA"/>
</dbReference>
<dbReference type="RefSeq" id="WP_075705698.1">
    <property type="nucleotide sequence ID" value="NZ_MJMJ01000001.1"/>
</dbReference>
<organism evidence="2 3">
    <name type="scientific">Vibrio panuliri</name>
    <dbReference type="NCBI Taxonomy" id="1381081"/>
    <lineage>
        <taxon>Bacteria</taxon>
        <taxon>Pseudomonadati</taxon>
        <taxon>Pseudomonadota</taxon>
        <taxon>Gammaproteobacteria</taxon>
        <taxon>Vibrionales</taxon>
        <taxon>Vibrionaceae</taxon>
        <taxon>Vibrio</taxon>
    </lineage>
</organism>